<reference evidence="1" key="1">
    <citation type="submission" date="2014-05" db="EMBL/GenBank/DDBJ databases">
        <authorList>
            <person name="Chronopoulou M."/>
        </authorList>
    </citation>
    <scope>NUCLEOTIDE SEQUENCE</scope>
    <source>
        <tissue evidence="1">Whole organism</tissue>
    </source>
</reference>
<accession>A0A0K2UVE1</accession>
<organism evidence="1">
    <name type="scientific">Lepeophtheirus salmonis</name>
    <name type="common">Salmon louse</name>
    <name type="synonym">Caligus salmonis</name>
    <dbReference type="NCBI Taxonomy" id="72036"/>
    <lineage>
        <taxon>Eukaryota</taxon>
        <taxon>Metazoa</taxon>
        <taxon>Ecdysozoa</taxon>
        <taxon>Arthropoda</taxon>
        <taxon>Crustacea</taxon>
        <taxon>Multicrustacea</taxon>
        <taxon>Hexanauplia</taxon>
        <taxon>Copepoda</taxon>
        <taxon>Siphonostomatoida</taxon>
        <taxon>Caligidae</taxon>
        <taxon>Lepeophtheirus</taxon>
    </lineage>
</organism>
<dbReference type="EMBL" id="HACA01024887">
    <property type="protein sequence ID" value="CDW42248.1"/>
    <property type="molecule type" value="Transcribed_RNA"/>
</dbReference>
<name>A0A0K2UVE1_LEPSM</name>
<dbReference type="AlphaFoldDB" id="A0A0K2UVE1"/>
<feature type="non-terminal residue" evidence="1">
    <location>
        <position position="1"/>
    </location>
</feature>
<protein>
    <submittedName>
        <fullName evidence="1">Uncharacterized protein</fullName>
    </submittedName>
</protein>
<sequence length="115" mass="13491">NNFVFERNFAAPTRKATKLCLATQPSHVIIHRLPDSLFHLREPEAFKQQTFRWGESIPNCPYRRGEDVLLRQCNNLYGVEPLLDLCPSTVKQERLFTFRGQFPKQGHVYFEFVPP</sequence>
<proteinExistence type="predicted"/>
<evidence type="ECO:0000313" key="1">
    <source>
        <dbReference type="EMBL" id="CDW42248.1"/>
    </source>
</evidence>